<dbReference type="PANTHER" id="PTHR12526">
    <property type="entry name" value="GLYCOSYLTRANSFERASE"/>
    <property type="match status" value="1"/>
</dbReference>
<evidence type="ECO:0000259" key="3">
    <source>
        <dbReference type="Pfam" id="PF00534"/>
    </source>
</evidence>
<dbReference type="SUPFAM" id="SSF53756">
    <property type="entry name" value="UDP-Glycosyltransferase/glycogen phosphorylase"/>
    <property type="match status" value="1"/>
</dbReference>
<dbReference type="Proteomes" id="UP000315628">
    <property type="component" value="Unassembled WGS sequence"/>
</dbReference>
<evidence type="ECO:0000256" key="2">
    <source>
        <dbReference type="ARBA" id="ARBA00022679"/>
    </source>
</evidence>
<dbReference type="InterPro" id="IPR001296">
    <property type="entry name" value="Glyco_trans_1"/>
</dbReference>
<dbReference type="RefSeq" id="WP_144855443.1">
    <property type="nucleotide sequence ID" value="NZ_BAAAYT010000002.1"/>
</dbReference>
<dbReference type="InterPro" id="IPR028098">
    <property type="entry name" value="Glyco_trans_4-like_N"/>
</dbReference>
<name>A0A560WH78_9MICO</name>
<dbReference type="GO" id="GO:0016757">
    <property type="term" value="F:glycosyltransferase activity"/>
    <property type="evidence" value="ECO:0007669"/>
    <property type="project" value="UniProtKB-KW"/>
</dbReference>
<evidence type="ECO:0000259" key="4">
    <source>
        <dbReference type="Pfam" id="PF13439"/>
    </source>
</evidence>
<organism evidence="5 6">
    <name type="scientific">Marihabitans asiaticum</name>
    <dbReference type="NCBI Taxonomy" id="415218"/>
    <lineage>
        <taxon>Bacteria</taxon>
        <taxon>Bacillati</taxon>
        <taxon>Actinomycetota</taxon>
        <taxon>Actinomycetes</taxon>
        <taxon>Micrococcales</taxon>
        <taxon>Intrasporangiaceae</taxon>
        <taxon>Marihabitans</taxon>
    </lineage>
</organism>
<proteinExistence type="predicted"/>
<evidence type="ECO:0000256" key="1">
    <source>
        <dbReference type="ARBA" id="ARBA00022676"/>
    </source>
</evidence>
<evidence type="ECO:0000313" key="6">
    <source>
        <dbReference type="Proteomes" id="UP000315628"/>
    </source>
</evidence>
<protein>
    <submittedName>
        <fullName evidence="5">Glycosyltransferase involved in cell wall biosynthesis</fullName>
    </submittedName>
</protein>
<dbReference type="AlphaFoldDB" id="A0A560WH78"/>
<feature type="domain" description="Glycosyl transferase family 1" evidence="3">
    <location>
        <begin position="182"/>
        <end position="321"/>
    </location>
</feature>
<keyword evidence="2 5" id="KW-0808">Transferase</keyword>
<reference evidence="5 6" key="1">
    <citation type="submission" date="2019-06" db="EMBL/GenBank/DDBJ databases">
        <title>Sequencing the genomes of 1000 actinobacteria strains.</title>
        <authorList>
            <person name="Klenk H.-P."/>
        </authorList>
    </citation>
    <scope>NUCLEOTIDE SEQUENCE [LARGE SCALE GENOMIC DNA]</scope>
    <source>
        <strain evidence="5 6">DSM 18935</strain>
    </source>
</reference>
<gene>
    <name evidence="5" type="ORF">FB557_0599</name>
</gene>
<evidence type="ECO:0000313" key="5">
    <source>
        <dbReference type="EMBL" id="TWD17041.1"/>
    </source>
</evidence>
<keyword evidence="1" id="KW-0328">Glycosyltransferase</keyword>
<dbReference type="EMBL" id="VIUW01000001">
    <property type="protein sequence ID" value="TWD17041.1"/>
    <property type="molecule type" value="Genomic_DNA"/>
</dbReference>
<dbReference type="Pfam" id="PF13439">
    <property type="entry name" value="Glyco_transf_4"/>
    <property type="match status" value="1"/>
</dbReference>
<accession>A0A560WH78</accession>
<keyword evidence="6" id="KW-1185">Reference proteome</keyword>
<dbReference type="OrthoDB" id="9809227at2"/>
<feature type="domain" description="Glycosyltransferase subfamily 4-like N-terminal" evidence="4">
    <location>
        <begin position="19"/>
        <end position="171"/>
    </location>
</feature>
<dbReference type="Gene3D" id="3.40.50.2000">
    <property type="entry name" value="Glycogen Phosphorylase B"/>
    <property type="match status" value="2"/>
</dbReference>
<sequence>MRVAVLATSRHRLRQPWTGGQEAVTGLLCSGLRRRGHEVVLHARAGSDASLADELVPYPDLPPLSAVSALDPHLPEPEFLRDHAAFTHAVASVLRDGRIDLVHNQSLHHLPLSMSAVLPPVVTTLHTPPFPWMEMGVALADERVRYVCVSEASARDWTCLPAPPTIIPNGVPGHGPVGRGGPDLVWVGRITPEKGVDLAIAAARAAGRRLVLAGPVGEEVYYQQRVRPLLGADVEHAGHLDSAGLVELVGRSAVCLVTPRWEEPFGMVAAEAMVRGTPVAGIARGGLTEVVRPEGGVLVPDGDEDELVRRLADAIGPAEQRDRDEVARWARSSWAVETMVERYERLFEEVLSAEGARAEGPP</sequence>
<comment type="caution">
    <text evidence="5">The sequence shown here is derived from an EMBL/GenBank/DDBJ whole genome shotgun (WGS) entry which is preliminary data.</text>
</comment>
<dbReference type="Pfam" id="PF00534">
    <property type="entry name" value="Glycos_transf_1"/>
    <property type="match status" value="1"/>
</dbReference>
<dbReference type="PANTHER" id="PTHR12526:SF595">
    <property type="entry name" value="BLL5217 PROTEIN"/>
    <property type="match status" value="1"/>
</dbReference>